<keyword evidence="3" id="KW-1185">Reference proteome</keyword>
<proteinExistence type="predicted"/>
<protein>
    <submittedName>
        <fullName evidence="2">DUF4855 domain-containing protein</fullName>
    </submittedName>
</protein>
<evidence type="ECO:0000313" key="3">
    <source>
        <dbReference type="Proteomes" id="UP001199816"/>
    </source>
</evidence>
<comment type="caution">
    <text evidence="2">The sequence shown here is derived from an EMBL/GenBank/DDBJ whole genome shotgun (WGS) entry which is preliminary data.</text>
</comment>
<dbReference type="RefSeq" id="WP_231003320.1">
    <property type="nucleotide sequence ID" value="NZ_JAJNEC010000004.1"/>
</dbReference>
<dbReference type="Proteomes" id="UP001199816">
    <property type="component" value="Unassembled WGS sequence"/>
</dbReference>
<dbReference type="InterPro" id="IPR032329">
    <property type="entry name" value="DUF4855"/>
</dbReference>
<accession>A0ABS8PMP9</accession>
<dbReference type="EMBL" id="JAJNEC010000004">
    <property type="protein sequence ID" value="MCD2422379.1"/>
    <property type="molecule type" value="Genomic_DNA"/>
</dbReference>
<name>A0ABS8PMP9_9BACT</name>
<sequence length="367" mass="42245">MNINCIKKIGIALGIAILPSVMQAQHYLPLASPQTDYITDLALIYQGGVHRPDWSAEQIAPYVYRRQGRKTDFLFDGFLFIEFKNGKGKDYSIGYEKEHGGKEEWSWLLDRNFEQGKAIHALNDVLSGLVKKGIKPVRKRKVVLTLPEPVHNQKDWGMLNGEMLSFDNEESRFQACKWYIDDALNRWRKAGLDQLELAGFYWVAEQSTGGKTLLPRIAGYIRSQQMKFYWIPYWKAEGHGNWKTAGFDAAYQQPNHFFNEKVPDSRIDEACDFAKQHGMGMELEFDMRVERPAFERRLTAYIDGFQKKDVLDNGAMAYYEGGDGIMKLAGHKDARMQALYQKLATIIAGRQQKADAYYKRRKGGKRE</sequence>
<evidence type="ECO:0000256" key="1">
    <source>
        <dbReference type="SAM" id="SignalP"/>
    </source>
</evidence>
<reference evidence="2 3" key="1">
    <citation type="submission" date="2021-11" db="EMBL/GenBank/DDBJ databases">
        <title>Genomic of Niabella pedocola.</title>
        <authorList>
            <person name="Wu T."/>
        </authorList>
    </citation>
    <scope>NUCLEOTIDE SEQUENCE [LARGE SCALE GENOMIC DNA]</scope>
    <source>
        <strain evidence="2 3">JCM 31011</strain>
    </source>
</reference>
<dbReference type="Pfam" id="PF16147">
    <property type="entry name" value="DUF4855"/>
    <property type="match status" value="1"/>
</dbReference>
<feature type="signal peptide" evidence="1">
    <location>
        <begin position="1"/>
        <end position="24"/>
    </location>
</feature>
<feature type="chain" id="PRO_5045679702" evidence="1">
    <location>
        <begin position="25"/>
        <end position="367"/>
    </location>
</feature>
<keyword evidence="1" id="KW-0732">Signal</keyword>
<evidence type="ECO:0000313" key="2">
    <source>
        <dbReference type="EMBL" id="MCD2422379.1"/>
    </source>
</evidence>
<organism evidence="2 3">
    <name type="scientific">Niabella pedocola</name>
    <dbReference type="NCBI Taxonomy" id="1752077"/>
    <lineage>
        <taxon>Bacteria</taxon>
        <taxon>Pseudomonadati</taxon>
        <taxon>Bacteroidota</taxon>
        <taxon>Chitinophagia</taxon>
        <taxon>Chitinophagales</taxon>
        <taxon>Chitinophagaceae</taxon>
        <taxon>Niabella</taxon>
    </lineage>
</organism>
<gene>
    <name evidence="2" type="ORF">LQ567_06365</name>
</gene>